<comment type="caution">
    <text evidence="1">The sequence shown here is derived from an EMBL/GenBank/DDBJ whole genome shotgun (WGS) entry which is preliminary data.</text>
</comment>
<proteinExistence type="predicted"/>
<evidence type="ECO:0000313" key="2">
    <source>
        <dbReference type="Proteomes" id="UP000237000"/>
    </source>
</evidence>
<dbReference type="InParanoid" id="A0A2P5FUG8"/>
<dbReference type="Proteomes" id="UP000237000">
    <property type="component" value="Unassembled WGS sequence"/>
</dbReference>
<gene>
    <name evidence="1" type="ORF">TorRG33x02_026940</name>
</gene>
<dbReference type="OrthoDB" id="10327785at2759"/>
<protein>
    <submittedName>
        <fullName evidence="1">Uncharacterized protein</fullName>
    </submittedName>
</protein>
<dbReference type="EMBL" id="JXTC01000008">
    <property type="protein sequence ID" value="POO01387.1"/>
    <property type="molecule type" value="Genomic_DNA"/>
</dbReference>
<keyword evidence="2" id="KW-1185">Reference proteome</keyword>
<dbReference type="AlphaFoldDB" id="A0A2P5FUG8"/>
<sequence>MSSNTAPDSMIFILFLPQGHASIRTWREDLTVCCETDLSRNTLLVMFMKSSSLNRSNRLEFATCIAKFSTDIASDFIAMAQSSVPRRPRTHAKDSSRSLLSLTEFLTSSFGTQTRRRILRASSTPIIFPSLKHLITNKIMALITPPPSTISLLFLSFSSARASILFNVMIFLRSSESTPRSLTSLRTCLLSRSGFGVGILSIPLHALAIHHAWISRRRVWFGVRSDSLGKGCFVTGHVIMSTLAAAVENHFSMLSLS</sequence>
<organism evidence="1 2">
    <name type="scientific">Trema orientale</name>
    <name type="common">Charcoal tree</name>
    <name type="synonym">Celtis orientalis</name>
    <dbReference type="NCBI Taxonomy" id="63057"/>
    <lineage>
        <taxon>Eukaryota</taxon>
        <taxon>Viridiplantae</taxon>
        <taxon>Streptophyta</taxon>
        <taxon>Embryophyta</taxon>
        <taxon>Tracheophyta</taxon>
        <taxon>Spermatophyta</taxon>
        <taxon>Magnoliopsida</taxon>
        <taxon>eudicotyledons</taxon>
        <taxon>Gunneridae</taxon>
        <taxon>Pentapetalae</taxon>
        <taxon>rosids</taxon>
        <taxon>fabids</taxon>
        <taxon>Rosales</taxon>
        <taxon>Cannabaceae</taxon>
        <taxon>Trema</taxon>
    </lineage>
</organism>
<accession>A0A2P5FUG8</accession>
<reference evidence="2" key="1">
    <citation type="submission" date="2016-06" db="EMBL/GenBank/DDBJ databases">
        <title>Parallel loss of symbiosis genes in relatives of nitrogen-fixing non-legume Parasponia.</title>
        <authorList>
            <person name="Van Velzen R."/>
            <person name="Holmer R."/>
            <person name="Bu F."/>
            <person name="Rutten L."/>
            <person name="Van Zeijl A."/>
            <person name="Liu W."/>
            <person name="Santuari L."/>
            <person name="Cao Q."/>
            <person name="Sharma T."/>
            <person name="Shen D."/>
            <person name="Roswanjaya Y."/>
            <person name="Wardhani T."/>
            <person name="Kalhor M.S."/>
            <person name="Jansen J."/>
            <person name="Van den Hoogen J."/>
            <person name="Gungor B."/>
            <person name="Hartog M."/>
            <person name="Hontelez J."/>
            <person name="Verver J."/>
            <person name="Yang W.-C."/>
            <person name="Schijlen E."/>
            <person name="Repin R."/>
            <person name="Schilthuizen M."/>
            <person name="Schranz E."/>
            <person name="Heidstra R."/>
            <person name="Miyata K."/>
            <person name="Fedorova E."/>
            <person name="Kohlen W."/>
            <person name="Bisseling T."/>
            <person name="Smit S."/>
            <person name="Geurts R."/>
        </authorList>
    </citation>
    <scope>NUCLEOTIDE SEQUENCE [LARGE SCALE GENOMIC DNA]</scope>
    <source>
        <strain evidence="2">cv. RG33-2</strain>
    </source>
</reference>
<name>A0A2P5FUG8_TREOI</name>
<evidence type="ECO:0000313" key="1">
    <source>
        <dbReference type="EMBL" id="POO01387.1"/>
    </source>
</evidence>